<keyword evidence="7 12" id="KW-0809">Transit peptide</keyword>
<dbReference type="GO" id="GO:0015031">
    <property type="term" value="P:protein transport"/>
    <property type="evidence" value="ECO:0007669"/>
    <property type="project" value="UniProtKB-KW"/>
</dbReference>
<evidence type="ECO:0000256" key="4">
    <source>
        <dbReference type="ARBA" id="ARBA00022692"/>
    </source>
</evidence>
<dbReference type="PANTHER" id="PTHR12210">
    <property type="entry name" value="DULLARD PROTEIN PHOSPHATASE"/>
    <property type="match status" value="1"/>
</dbReference>
<keyword evidence="10 12" id="KW-0496">Mitochondrion</keyword>
<keyword evidence="9 12" id="KW-0811">Translocation</keyword>
<evidence type="ECO:0000256" key="13">
    <source>
        <dbReference type="SAM" id="MobiDB-lite"/>
    </source>
</evidence>
<keyword evidence="6 12" id="KW-0653">Protein transport</keyword>
<name>A0AA88XW50_PINIB</name>
<dbReference type="InterPro" id="IPR004274">
    <property type="entry name" value="FCP1_dom"/>
</dbReference>
<proteinExistence type="inferred from homology"/>
<dbReference type="InterPro" id="IPR036412">
    <property type="entry name" value="HAD-like_sf"/>
</dbReference>
<evidence type="ECO:0000256" key="10">
    <source>
        <dbReference type="ARBA" id="ARBA00023128"/>
    </source>
</evidence>
<evidence type="ECO:0000256" key="3">
    <source>
        <dbReference type="ARBA" id="ARBA00022448"/>
    </source>
</evidence>
<evidence type="ECO:0000256" key="8">
    <source>
        <dbReference type="ARBA" id="ARBA00022989"/>
    </source>
</evidence>
<feature type="domain" description="FCP1 homology" evidence="14">
    <location>
        <begin position="18"/>
        <end position="162"/>
    </location>
</feature>
<evidence type="ECO:0000256" key="2">
    <source>
        <dbReference type="ARBA" id="ARBA00006344"/>
    </source>
</evidence>
<evidence type="ECO:0000259" key="14">
    <source>
        <dbReference type="PROSITE" id="PS50969"/>
    </source>
</evidence>
<keyword evidence="16" id="KW-1185">Reference proteome</keyword>
<protein>
    <recommendedName>
        <fullName evidence="12">Mitochondrial import inner membrane translocase subunit TIM50</fullName>
    </recommendedName>
</protein>
<dbReference type="FunFam" id="3.40.50.1000:FF:000019">
    <property type="entry name" value="Mitochondrial import inner membrane translocase subunit TIM50"/>
    <property type="match status" value="1"/>
</dbReference>
<evidence type="ECO:0000256" key="11">
    <source>
        <dbReference type="ARBA" id="ARBA00023136"/>
    </source>
</evidence>
<dbReference type="GO" id="GO:0005744">
    <property type="term" value="C:TIM23 mitochondrial import inner membrane translocase complex"/>
    <property type="evidence" value="ECO:0007669"/>
    <property type="project" value="UniProtKB-UniRule"/>
</dbReference>
<dbReference type="CDD" id="cd07521">
    <property type="entry name" value="HAD_FCP1-like"/>
    <property type="match status" value="1"/>
</dbReference>
<dbReference type="InterPro" id="IPR050365">
    <property type="entry name" value="TIM50"/>
</dbReference>
<dbReference type="InterPro" id="IPR023214">
    <property type="entry name" value="HAD_sf"/>
</dbReference>
<organism evidence="15 16">
    <name type="scientific">Pinctada imbricata</name>
    <name type="common">Atlantic pearl-oyster</name>
    <name type="synonym">Pinctada martensii</name>
    <dbReference type="NCBI Taxonomy" id="66713"/>
    <lineage>
        <taxon>Eukaryota</taxon>
        <taxon>Metazoa</taxon>
        <taxon>Spiralia</taxon>
        <taxon>Lophotrochozoa</taxon>
        <taxon>Mollusca</taxon>
        <taxon>Bivalvia</taxon>
        <taxon>Autobranchia</taxon>
        <taxon>Pteriomorphia</taxon>
        <taxon>Pterioida</taxon>
        <taxon>Pterioidea</taxon>
        <taxon>Pteriidae</taxon>
        <taxon>Pinctada</taxon>
    </lineage>
</organism>
<evidence type="ECO:0000256" key="12">
    <source>
        <dbReference type="RuleBase" id="RU365079"/>
    </source>
</evidence>
<keyword evidence="8" id="KW-1133">Transmembrane helix</keyword>
<keyword evidence="5" id="KW-0999">Mitochondrion inner membrane</keyword>
<keyword evidence="3 12" id="KW-0813">Transport</keyword>
<dbReference type="AlphaFoldDB" id="A0AA88XW50"/>
<dbReference type="SMART" id="SM00577">
    <property type="entry name" value="CPDc"/>
    <property type="match status" value="1"/>
</dbReference>
<feature type="non-terminal residue" evidence="15">
    <location>
        <position position="1"/>
    </location>
</feature>
<comment type="similarity">
    <text evidence="2 12">Belongs to the TIM50 family.</text>
</comment>
<dbReference type="Gene3D" id="3.40.50.1000">
    <property type="entry name" value="HAD superfamily/HAD-like"/>
    <property type="match status" value="1"/>
</dbReference>
<comment type="caution">
    <text evidence="15">The sequence shown here is derived from an EMBL/GenBank/DDBJ whole genome shotgun (WGS) entry which is preliminary data.</text>
</comment>
<evidence type="ECO:0000256" key="9">
    <source>
        <dbReference type="ARBA" id="ARBA00023010"/>
    </source>
</evidence>
<evidence type="ECO:0000313" key="16">
    <source>
        <dbReference type="Proteomes" id="UP001186944"/>
    </source>
</evidence>
<sequence>IIEPSREKLLPEPLQYPYIQPPYTLVLEMTGILVHPCWSFNTGWRFKKRPGLDYFLKAVGPPMFETVIFTKESGMNADPLLNNLDPEGHIMYRLYRDATRYTNNIHVKDLSCLNRDLSRVIFIDWDKEAFQLQKSNAFRLKKYDGEDDDRYLVDLAHFLQAIAASKVEDVRPVLDYYSQFDEPLEKFKENQAKLQEEQEKMAAQIKQQQKNPGLGGFSTGFFRRS</sequence>
<evidence type="ECO:0000313" key="15">
    <source>
        <dbReference type="EMBL" id="KAK3092998.1"/>
    </source>
</evidence>
<dbReference type="Pfam" id="PF03031">
    <property type="entry name" value="NIF"/>
    <property type="match status" value="1"/>
</dbReference>
<evidence type="ECO:0000256" key="6">
    <source>
        <dbReference type="ARBA" id="ARBA00022927"/>
    </source>
</evidence>
<accession>A0AA88XW50</accession>
<comment type="function">
    <text evidence="12">Essential component of the TIM23 complex, a complex that mediates the translocation of transit peptide-containing proteins across the mitochondrial inner membrane.</text>
</comment>
<evidence type="ECO:0000256" key="7">
    <source>
        <dbReference type="ARBA" id="ARBA00022946"/>
    </source>
</evidence>
<dbReference type="SUPFAM" id="SSF56784">
    <property type="entry name" value="HAD-like"/>
    <property type="match status" value="1"/>
</dbReference>
<gene>
    <name evidence="15" type="ORF">FSP39_009840</name>
</gene>
<feature type="region of interest" description="Disordered" evidence="13">
    <location>
        <begin position="205"/>
        <end position="225"/>
    </location>
</feature>
<reference evidence="15" key="1">
    <citation type="submission" date="2019-08" db="EMBL/GenBank/DDBJ databases">
        <title>The improved chromosome-level genome for the pearl oyster Pinctada fucata martensii using PacBio sequencing and Hi-C.</title>
        <authorList>
            <person name="Zheng Z."/>
        </authorList>
    </citation>
    <scope>NUCLEOTIDE SEQUENCE</scope>
    <source>
        <strain evidence="15">ZZ-2019</strain>
        <tissue evidence="15">Adductor muscle</tissue>
    </source>
</reference>
<evidence type="ECO:0000256" key="1">
    <source>
        <dbReference type="ARBA" id="ARBA00004434"/>
    </source>
</evidence>
<dbReference type="Proteomes" id="UP001186944">
    <property type="component" value="Unassembled WGS sequence"/>
</dbReference>
<evidence type="ECO:0000256" key="5">
    <source>
        <dbReference type="ARBA" id="ARBA00022792"/>
    </source>
</evidence>
<comment type="subcellular location">
    <subcellularLocation>
        <location evidence="1 12">Mitochondrion inner membrane</location>
        <topology evidence="1 12">Single-pass membrane protein</topology>
    </subcellularLocation>
</comment>
<keyword evidence="11" id="KW-0472">Membrane</keyword>
<dbReference type="EMBL" id="VSWD01000009">
    <property type="protein sequence ID" value="KAK3092998.1"/>
    <property type="molecule type" value="Genomic_DNA"/>
</dbReference>
<dbReference type="PROSITE" id="PS50969">
    <property type="entry name" value="FCP1"/>
    <property type="match status" value="1"/>
</dbReference>
<keyword evidence="4" id="KW-0812">Transmembrane</keyword>
<comment type="subunit">
    <text evidence="12">Component of the TIM23 complex.</text>
</comment>